<feature type="binding site" evidence="9">
    <location>
        <position position="33"/>
    </location>
    <ligand>
        <name>phosphate</name>
        <dbReference type="ChEBI" id="CHEBI:43474"/>
    </ligand>
</feature>
<comment type="catalytic activity">
    <reaction evidence="7">
        <text>a purine 2'-deoxy-D-ribonucleoside + phosphate = a purine nucleobase + 2-deoxy-alpha-D-ribose 1-phosphate</text>
        <dbReference type="Rhea" id="RHEA:36431"/>
        <dbReference type="ChEBI" id="CHEBI:26386"/>
        <dbReference type="ChEBI" id="CHEBI:43474"/>
        <dbReference type="ChEBI" id="CHEBI:57259"/>
        <dbReference type="ChEBI" id="CHEBI:142361"/>
        <dbReference type="EC" id="2.4.2.1"/>
    </reaction>
</comment>
<dbReference type="EC" id="2.4.2.1" evidence="8"/>
<feature type="binding site" evidence="9">
    <location>
        <begin position="84"/>
        <end position="86"/>
    </location>
    <ligand>
        <name>phosphate</name>
        <dbReference type="ChEBI" id="CHEBI:43474"/>
    </ligand>
</feature>
<keyword evidence="5 8" id="KW-0328">Glycosyltransferase</keyword>
<evidence type="ECO:0000313" key="12">
    <source>
        <dbReference type="Proteomes" id="UP000256388"/>
    </source>
</evidence>
<sequence>MSEFITLEMIDQAVEVIRGKTHHKPKIGLILGSGLGDLAESVKPADYIDYREIPNWPRSTIQGHKGRLVIGELESKSVLIMQGRAHYYEGYSMPIVGFPIRVMIRLGIEYLIVTNAAGAVNPEYLPGDLMLINDHLSMIGMFGLNPLQGPNIDEFGERFPDMSRAYDRELLKIAKEAAAEKNIEPREGVYVCLSGPSFETPADLRFLHTAGADAVGMSTVPEVIVAHHGGIRVLGISGISNKANLDGSNVTTHEEVLEAGKVLVPKLDAIIRGVLRRI</sequence>
<dbReference type="EMBL" id="QUMS01000001">
    <property type="protein sequence ID" value="REG11249.1"/>
    <property type="molecule type" value="Genomic_DNA"/>
</dbReference>
<feature type="binding site" evidence="9">
    <location>
        <position position="218"/>
    </location>
    <ligand>
        <name>phosphate</name>
        <dbReference type="ChEBI" id="CHEBI:43474"/>
    </ligand>
</feature>
<keyword evidence="12" id="KW-1185">Reference proteome</keyword>
<dbReference type="PANTHER" id="PTHR11904:SF9">
    <property type="entry name" value="PURINE NUCLEOSIDE PHOSPHORYLASE-RELATED"/>
    <property type="match status" value="1"/>
</dbReference>
<keyword evidence="4" id="KW-0597">Phosphoprotein</keyword>
<dbReference type="RefSeq" id="WP_174233251.1">
    <property type="nucleotide sequence ID" value="NZ_AP018437.1"/>
</dbReference>
<dbReference type="InterPro" id="IPR011270">
    <property type="entry name" value="Pur_Nuc_Pase_Ino/Guo-sp"/>
</dbReference>
<evidence type="ECO:0000259" key="10">
    <source>
        <dbReference type="Pfam" id="PF01048"/>
    </source>
</evidence>
<dbReference type="Gene3D" id="3.40.50.1580">
    <property type="entry name" value="Nucleoside phosphorylase domain"/>
    <property type="match status" value="1"/>
</dbReference>
<dbReference type="Proteomes" id="UP000256388">
    <property type="component" value="Unassembled WGS sequence"/>
</dbReference>
<organism evidence="11 12">
    <name type="scientific">Pelolinea submarina</name>
    <dbReference type="NCBI Taxonomy" id="913107"/>
    <lineage>
        <taxon>Bacteria</taxon>
        <taxon>Bacillati</taxon>
        <taxon>Chloroflexota</taxon>
        <taxon>Anaerolineae</taxon>
        <taxon>Anaerolineales</taxon>
        <taxon>Anaerolineaceae</taxon>
        <taxon>Pelolinea</taxon>
    </lineage>
</organism>
<comment type="function">
    <text evidence="1">The purine nucleoside phosphorylases catalyze the phosphorolytic breakdown of the N-glycosidic bond in the beta-(deoxy)ribonucleoside molecules, with the formation of the corresponding free purine bases and pentose-1-phosphate. Cleaves guanosine, inosine, 2'-deoxyguanosine and 2'-deoxyinosine.</text>
</comment>
<dbReference type="AlphaFoldDB" id="A0A347ZSA5"/>
<evidence type="ECO:0000256" key="3">
    <source>
        <dbReference type="ARBA" id="ARBA00006751"/>
    </source>
</evidence>
<dbReference type="NCBIfam" id="TIGR01697">
    <property type="entry name" value="PNPH-PUNA-XAPA"/>
    <property type="match status" value="1"/>
</dbReference>
<comment type="similarity">
    <text evidence="3 8">Belongs to the PNP/MTAP phosphorylase family.</text>
</comment>
<dbReference type="PIRSF" id="PIRSF000477">
    <property type="entry name" value="PurNPase"/>
    <property type="match status" value="1"/>
</dbReference>
<comment type="caution">
    <text evidence="11">The sequence shown here is derived from an EMBL/GenBank/DDBJ whole genome shotgun (WGS) entry which is preliminary data.</text>
</comment>
<feature type="binding site" evidence="9">
    <location>
        <position position="199"/>
    </location>
    <ligand>
        <name>a purine D-ribonucleoside</name>
        <dbReference type="ChEBI" id="CHEBI:142355"/>
    </ligand>
</feature>
<evidence type="ECO:0000256" key="9">
    <source>
        <dbReference type="PIRSR" id="PIRSR000477-2"/>
    </source>
</evidence>
<evidence type="ECO:0000256" key="8">
    <source>
        <dbReference type="PIRNR" id="PIRNR000477"/>
    </source>
</evidence>
<dbReference type="InterPro" id="IPR000845">
    <property type="entry name" value="Nucleoside_phosphorylase_d"/>
</dbReference>
<evidence type="ECO:0000256" key="7">
    <source>
        <dbReference type="ARBA" id="ARBA00048556"/>
    </source>
</evidence>
<dbReference type="FunFam" id="3.40.50.1580:FF:000010">
    <property type="entry name" value="Purine nucleoside phosphorylase"/>
    <property type="match status" value="1"/>
</dbReference>
<dbReference type="PANTHER" id="PTHR11904">
    <property type="entry name" value="METHYLTHIOADENOSINE/PURINE NUCLEOSIDE PHOSPHORYLASE"/>
    <property type="match status" value="1"/>
</dbReference>
<feature type="binding site" evidence="9">
    <location>
        <position position="64"/>
    </location>
    <ligand>
        <name>phosphate</name>
        <dbReference type="ChEBI" id="CHEBI:43474"/>
    </ligand>
</feature>
<dbReference type="SUPFAM" id="SSF53167">
    <property type="entry name" value="Purine and uridine phosphorylases"/>
    <property type="match status" value="1"/>
</dbReference>
<dbReference type="InterPro" id="IPR035994">
    <property type="entry name" value="Nucleoside_phosphorylase_sf"/>
</dbReference>
<comment type="pathway">
    <text evidence="2 8">Purine metabolism; purine nucleoside salvage.</text>
</comment>
<feature type="binding site" evidence="9">
    <location>
        <position position="116"/>
    </location>
    <ligand>
        <name>phosphate</name>
        <dbReference type="ChEBI" id="CHEBI:43474"/>
    </ligand>
</feature>
<gene>
    <name evidence="11" type="ORF">DFR64_1127</name>
</gene>
<name>A0A347ZSA5_9CHLR</name>
<evidence type="ECO:0000313" key="11">
    <source>
        <dbReference type="EMBL" id="REG11249.1"/>
    </source>
</evidence>
<protein>
    <recommendedName>
        <fullName evidence="8">Purine nucleoside phosphorylase</fullName>
        <ecNumber evidence="8">2.4.2.1</ecNumber>
    </recommendedName>
    <alternativeName>
        <fullName evidence="8">Inosine-guanosine phosphorylase</fullName>
    </alternativeName>
</protein>
<dbReference type="GO" id="GO:0009116">
    <property type="term" value="P:nucleoside metabolic process"/>
    <property type="evidence" value="ECO:0007669"/>
    <property type="project" value="InterPro"/>
</dbReference>
<dbReference type="InterPro" id="IPR011268">
    <property type="entry name" value="Purine_phosphorylase"/>
</dbReference>
<dbReference type="UniPathway" id="UPA00606"/>
<feature type="binding site" evidence="9">
    <location>
        <position position="241"/>
    </location>
    <ligand>
        <name>a purine D-ribonucleoside</name>
        <dbReference type="ChEBI" id="CHEBI:142355"/>
    </ligand>
</feature>
<evidence type="ECO:0000256" key="4">
    <source>
        <dbReference type="ARBA" id="ARBA00022553"/>
    </source>
</evidence>
<evidence type="ECO:0000256" key="2">
    <source>
        <dbReference type="ARBA" id="ARBA00005058"/>
    </source>
</evidence>
<feature type="domain" description="Nucleoside phosphorylase" evidence="10">
    <location>
        <begin position="26"/>
        <end position="276"/>
    </location>
</feature>
<dbReference type="NCBIfam" id="NF006054">
    <property type="entry name" value="PRK08202.1"/>
    <property type="match status" value="1"/>
</dbReference>
<reference evidence="11 12" key="1">
    <citation type="submission" date="2018-08" db="EMBL/GenBank/DDBJ databases">
        <title>Genomic Encyclopedia of Type Strains, Phase IV (KMG-IV): sequencing the most valuable type-strain genomes for metagenomic binning, comparative biology and taxonomic classification.</title>
        <authorList>
            <person name="Goeker M."/>
        </authorList>
    </citation>
    <scope>NUCLEOTIDE SEQUENCE [LARGE SCALE GENOMIC DNA]</scope>
    <source>
        <strain evidence="11 12">DSM 23923</strain>
    </source>
</reference>
<dbReference type="GO" id="GO:0005737">
    <property type="term" value="C:cytoplasm"/>
    <property type="evidence" value="ECO:0007669"/>
    <property type="project" value="TreeGrafter"/>
</dbReference>
<evidence type="ECO:0000256" key="5">
    <source>
        <dbReference type="ARBA" id="ARBA00022676"/>
    </source>
</evidence>
<dbReference type="Pfam" id="PF01048">
    <property type="entry name" value="PNP_UDP_1"/>
    <property type="match status" value="1"/>
</dbReference>
<dbReference type="GO" id="GO:0004731">
    <property type="term" value="F:purine-nucleoside phosphorylase activity"/>
    <property type="evidence" value="ECO:0007669"/>
    <property type="project" value="UniProtKB-EC"/>
</dbReference>
<dbReference type="NCBIfam" id="TIGR01700">
    <property type="entry name" value="PNPH"/>
    <property type="match status" value="1"/>
</dbReference>
<keyword evidence="6 8" id="KW-0808">Transferase</keyword>
<proteinExistence type="inferred from homology"/>
<dbReference type="CDD" id="cd09009">
    <property type="entry name" value="PNP-EcPNPII_like"/>
    <property type="match status" value="1"/>
</dbReference>
<evidence type="ECO:0000256" key="1">
    <source>
        <dbReference type="ARBA" id="ARBA00002678"/>
    </source>
</evidence>
<accession>A0A347ZSA5</accession>
<evidence type="ECO:0000256" key="6">
    <source>
        <dbReference type="ARBA" id="ARBA00022679"/>
    </source>
</evidence>